<organism evidence="1 2">
    <name type="scientific">Stenomitos frigidus ULC18</name>
    <dbReference type="NCBI Taxonomy" id="2107698"/>
    <lineage>
        <taxon>Bacteria</taxon>
        <taxon>Bacillati</taxon>
        <taxon>Cyanobacteriota</taxon>
        <taxon>Cyanophyceae</taxon>
        <taxon>Leptolyngbyales</taxon>
        <taxon>Leptolyngbyaceae</taxon>
        <taxon>Stenomitos</taxon>
    </lineage>
</organism>
<protein>
    <submittedName>
        <fullName evidence="1">Uncharacterized protein</fullName>
    </submittedName>
</protein>
<evidence type="ECO:0000313" key="2">
    <source>
        <dbReference type="Proteomes" id="UP000239576"/>
    </source>
</evidence>
<comment type="caution">
    <text evidence="1">The sequence shown here is derived from an EMBL/GenBank/DDBJ whole genome shotgun (WGS) entry which is preliminary data.</text>
</comment>
<accession>A0A2T1E788</accession>
<dbReference type="Proteomes" id="UP000239576">
    <property type="component" value="Unassembled WGS sequence"/>
</dbReference>
<reference evidence="2" key="1">
    <citation type="submission" date="2018-02" db="EMBL/GenBank/DDBJ databases">
        <authorList>
            <person name="Moore K."/>
            <person name="Momper L."/>
        </authorList>
    </citation>
    <scope>NUCLEOTIDE SEQUENCE [LARGE SCALE GENOMIC DNA]</scope>
    <source>
        <strain evidence="2">ULC18</strain>
    </source>
</reference>
<name>A0A2T1E788_9CYAN</name>
<dbReference type="RefSeq" id="WP_106256726.1">
    <property type="nucleotide sequence ID" value="NZ_CAWNSW010000065.1"/>
</dbReference>
<reference evidence="1 2" key="2">
    <citation type="submission" date="2018-03" db="EMBL/GenBank/DDBJ databases">
        <title>The ancient ancestry and fast evolution of plastids.</title>
        <authorList>
            <person name="Moore K.R."/>
            <person name="Magnabosco C."/>
            <person name="Momper L."/>
            <person name="Gold D.A."/>
            <person name="Bosak T."/>
            <person name="Fournier G.P."/>
        </authorList>
    </citation>
    <scope>NUCLEOTIDE SEQUENCE [LARGE SCALE GENOMIC DNA]</scope>
    <source>
        <strain evidence="1 2">ULC18</strain>
    </source>
</reference>
<keyword evidence="2" id="KW-1185">Reference proteome</keyword>
<dbReference type="AlphaFoldDB" id="A0A2T1E788"/>
<sequence>MQRFRFTSAASLHPAEFPLQHGKFTVRFTKAHRFSVEATTKRFERFVGIVHHVNPFATAVHFIWTTDVKRFEAQARMHRFRTLSAIVRGQLDDHGRSKG</sequence>
<dbReference type="EMBL" id="PVWK01000078">
    <property type="protein sequence ID" value="PSB28555.1"/>
    <property type="molecule type" value="Genomic_DNA"/>
</dbReference>
<evidence type="ECO:0000313" key="1">
    <source>
        <dbReference type="EMBL" id="PSB28555.1"/>
    </source>
</evidence>
<proteinExistence type="predicted"/>
<gene>
    <name evidence="1" type="ORF">C7B82_13030</name>
</gene>